<evidence type="ECO:0000256" key="1">
    <source>
        <dbReference type="SAM" id="Phobius"/>
    </source>
</evidence>
<dbReference type="KEGG" id="vg:80518889"/>
<reference evidence="2" key="2">
    <citation type="journal article" date="2018" name="Nat. Commun.">
        <title>Tailed giant Tupanvirus possesses the most complete translational apparatus of the known virosphere.</title>
        <authorList>
            <person name="Abrahao J."/>
            <person name="Silva L."/>
            <person name="Silva L.S."/>
            <person name="Khalil J.Y.B."/>
            <person name="Rodrigues R."/>
            <person name="Arantes T."/>
            <person name="Assis F."/>
            <person name="Boratto P."/>
            <person name="Andrade M."/>
            <person name="Kroon E.G."/>
            <person name="Ribeiro B."/>
            <person name="Bergier I."/>
            <person name="Seligmann H."/>
            <person name="Ghigo E."/>
            <person name="Colson P."/>
            <person name="Levasseur A."/>
            <person name="Kroemer G."/>
            <person name="Raoult D."/>
            <person name="La Scola B."/>
        </authorList>
    </citation>
    <scope>NUCLEOTIDE SEQUENCE [LARGE SCALE GENOMIC DNA]</scope>
    <source>
        <strain evidence="2">Soda lake</strain>
    </source>
</reference>
<evidence type="ECO:0000313" key="2">
    <source>
        <dbReference type="EMBL" id="QKU35461.1"/>
    </source>
</evidence>
<dbReference type="EMBL" id="KY523104">
    <property type="protein sequence ID" value="QKU35461.1"/>
    <property type="molecule type" value="Genomic_DNA"/>
</dbReference>
<keyword evidence="1" id="KW-1133">Transmembrane helix</keyword>
<name>A0A6N1P381_9VIRU</name>
<keyword evidence="1" id="KW-0472">Membrane</keyword>
<organism evidence="2">
    <name type="scientific">Tupanvirus soda lake</name>
    <dbReference type="NCBI Taxonomy" id="2126985"/>
    <lineage>
        <taxon>Viruses</taxon>
        <taxon>Varidnaviria</taxon>
        <taxon>Bamfordvirae</taxon>
        <taxon>Nucleocytoviricota</taxon>
        <taxon>Megaviricetes</taxon>
        <taxon>Imitervirales</taxon>
        <taxon>Mimiviridae</taxon>
        <taxon>Megamimivirinae</taxon>
        <taxon>Tupanvirus</taxon>
        <taxon>Tupanvirus salinum</taxon>
    </lineage>
</organism>
<dbReference type="RefSeq" id="YP_010782125.1">
    <property type="nucleotide sequence ID" value="NC_075039.1"/>
</dbReference>
<proteinExistence type="predicted"/>
<sequence>MNCNIQILLVVIVALITLYLVWPCIKRENFEQIEKTIIAQNIYNNCVDEVAYNDVLSQNNDNIRAFNNVDTEISLAQSNNLNKQFDNTYYLLWEQDQKRDNYAVGQDAIGILESKKHCIDFDNINQCMSVCSNTNTCSGFYIDSPNKCCMLLNPPYISYRDRQPVPVDNSFEHANRTVNNMVRHAEISDGKIIFNRGGSDGFNDKYTSNLDRNQCKSLCPKCITGRCPHNYRCTNLTADPRYNHTCIITNEGRYDETVGHTFDNNNIPFLDQKYEQNDHAGYNDLGNKPLTTHPSSYRIHFDENLVISKEKAKTIENFDSYVNRDGFNPTSASDDAHVVAIKGGNNTTSINGYIDQSILPEQNIYPTEQPHIHHSIKKHYVTPTKENLLQYYCCV</sequence>
<reference evidence="2" key="1">
    <citation type="submission" date="2017-01" db="EMBL/GenBank/DDBJ databases">
        <authorList>
            <person name="Assis F.L."/>
            <person name="Abrahao J.S."/>
            <person name="Silva L."/>
            <person name="Khalil J.B."/>
            <person name="Rodrigues R."/>
            <person name="Silva L.S."/>
            <person name="Arantes T."/>
            <person name="Boratto P."/>
            <person name="Andrade M."/>
            <person name="Kroon E.G."/>
            <person name="Ribeiro B."/>
            <person name="Bergier I."/>
            <person name="Seligmann H."/>
            <person name="Ghigo E."/>
            <person name="Colson P."/>
            <person name="Levasseur A."/>
            <person name="Raoult D."/>
            <person name="Scola B.L."/>
        </authorList>
    </citation>
    <scope>NUCLEOTIDE SEQUENCE</scope>
    <source>
        <strain evidence="2">Soda lake</strain>
    </source>
</reference>
<accession>A0A6N1P381</accession>
<protein>
    <submittedName>
        <fullName evidence="2">Putative orfan</fullName>
    </submittedName>
</protein>
<feature type="transmembrane region" description="Helical" evidence="1">
    <location>
        <begin position="6"/>
        <end position="25"/>
    </location>
</feature>
<keyword evidence="1" id="KW-0812">Transmembrane</keyword>
<dbReference type="GeneID" id="80518889"/>